<dbReference type="AlphaFoldDB" id="A0AAD5X050"/>
<evidence type="ECO:0000313" key="2">
    <source>
        <dbReference type="EMBL" id="KAJ3049107.1"/>
    </source>
</evidence>
<proteinExistence type="predicted"/>
<evidence type="ECO:0000313" key="3">
    <source>
        <dbReference type="Proteomes" id="UP001212841"/>
    </source>
</evidence>
<accession>A0AAD5X050</accession>
<feature type="region of interest" description="Disordered" evidence="1">
    <location>
        <begin position="1"/>
        <end position="89"/>
    </location>
</feature>
<keyword evidence="3" id="KW-1185">Reference proteome</keyword>
<feature type="compositionally biased region" description="Basic residues" evidence="1">
    <location>
        <begin position="1"/>
        <end position="11"/>
    </location>
</feature>
<dbReference type="Gene3D" id="3.60.130.30">
    <property type="match status" value="1"/>
</dbReference>
<evidence type="ECO:0000256" key="1">
    <source>
        <dbReference type="SAM" id="MobiDB-lite"/>
    </source>
</evidence>
<dbReference type="Proteomes" id="UP001212841">
    <property type="component" value="Unassembled WGS sequence"/>
</dbReference>
<sequence length="391" mass="45327">MTVNKTTRKRKNNTERQKKLKKKKKENQAQPAQTPSLKPVGTEPPPPHASAPTAPASTKPKKNKRKPPCHRAMKPGGIPNQSKRKLTTQQMMAKHQHNARMAATHIVSPQILFRRLPKKQVDRKSPEEYHGENLKNVKFFPADGKHAKVIIEMDDGGTVKVLHCFDQYAIKHKYVARLHHSLQKIVNDPELAPWELLQHPRGQFKVKHYCRWKKYSKHPFISKDACGGFKCSERAHRKIRRFFRKIRSLWRCIANLIRTHFPEEYALLKEAAAWYEKKEMKWFALLFPGLAANIRAVTTCHRDSSDLAMGICAVLPWGGYKGGHLVFDELESIFEWPLAHSNMEIKEVWNDFLQCKGRQSIVLFSCANLMKYWSKEAGRPITMKDFTHYEP</sequence>
<gene>
    <name evidence="2" type="ORF">HK097_009865</name>
</gene>
<feature type="compositionally biased region" description="Basic residues" evidence="1">
    <location>
        <begin position="59"/>
        <end position="73"/>
    </location>
</feature>
<protein>
    <submittedName>
        <fullName evidence="2">Uncharacterized protein</fullName>
    </submittedName>
</protein>
<dbReference type="EMBL" id="JADGJD010000693">
    <property type="protein sequence ID" value="KAJ3049107.1"/>
    <property type="molecule type" value="Genomic_DNA"/>
</dbReference>
<organism evidence="2 3">
    <name type="scientific">Rhizophlyctis rosea</name>
    <dbReference type="NCBI Taxonomy" id="64517"/>
    <lineage>
        <taxon>Eukaryota</taxon>
        <taxon>Fungi</taxon>
        <taxon>Fungi incertae sedis</taxon>
        <taxon>Chytridiomycota</taxon>
        <taxon>Chytridiomycota incertae sedis</taxon>
        <taxon>Chytridiomycetes</taxon>
        <taxon>Rhizophlyctidales</taxon>
        <taxon>Rhizophlyctidaceae</taxon>
        <taxon>Rhizophlyctis</taxon>
    </lineage>
</organism>
<comment type="caution">
    <text evidence="2">The sequence shown here is derived from an EMBL/GenBank/DDBJ whole genome shotgun (WGS) entry which is preliminary data.</text>
</comment>
<reference evidence="2" key="1">
    <citation type="submission" date="2020-05" db="EMBL/GenBank/DDBJ databases">
        <title>Phylogenomic resolution of chytrid fungi.</title>
        <authorList>
            <person name="Stajich J.E."/>
            <person name="Amses K."/>
            <person name="Simmons R."/>
            <person name="Seto K."/>
            <person name="Myers J."/>
            <person name="Bonds A."/>
            <person name="Quandt C.A."/>
            <person name="Barry K."/>
            <person name="Liu P."/>
            <person name="Grigoriev I."/>
            <person name="Longcore J.E."/>
            <person name="James T.Y."/>
        </authorList>
    </citation>
    <scope>NUCLEOTIDE SEQUENCE</scope>
    <source>
        <strain evidence="2">JEL0318</strain>
    </source>
</reference>
<name>A0AAD5X050_9FUNG</name>